<evidence type="ECO:0000313" key="3">
    <source>
        <dbReference type="EMBL" id="GAP66847.1"/>
    </source>
</evidence>
<keyword evidence="4" id="KW-1185">Reference proteome</keyword>
<dbReference type="Proteomes" id="UP000253740">
    <property type="component" value="Unassembled WGS sequence"/>
</dbReference>
<dbReference type="InterPro" id="IPR012674">
    <property type="entry name" value="Calycin"/>
</dbReference>
<dbReference type="Gene3D" id="2.40.128.20">
    <property type="match status" value="1"/>
</dbReference>
<dbReference type="EMBL" id="DF970238">
    <property type="protein sequence ID" value="GAP66847.1"/>
    <property type="molecule type" value="Genomic_DNA"/>
</dbReference>
<reference evidence="3" key="2">
    <citation type="submission" date="2015-08" db="EMBL/GenBank/DDBJ databases">
        <title>Complete DNA Sequence of Pseudomonas syringae pv. actinidiae, the Causal Agent of Kiwifruit Canker Disease.</title>
        <authorList>
            <person name="Rikkerink E.H.A."/>
            <person name="Fineran P.C."/>
        </authorList>
    </citation>
    <scope>NUCLEOTIDE SEQUENCE</scope>
    <source>
        <strain evidence="3">SkMP5</strain>
    </source>
</reference>
<sequence length="68" mass="7118">MAGGAGFGAGAEQQQQRGDAAGAVAGNLPPIKPVEYMDLPRFMGNWYVIARFPPGSNAMPGTPWKPTD</sequence>
<evidence type="ECO:0000313" key="2">
    <source>
        <dbReference type="EMBL" id="GAN43879.1"/>
    </source>
</evidence>
<name>A0A0K8QR37_9GAMM</name>
<dbReference type="AlphaFoldDB" id="A0A0K8QR37"/>
<evidence type="ECO:0000313" key="4">
    <source>
        <dbReference type="Proteomes" id="UP000253740"/>
    </source>
</evidence>
<evidence type="ECO:0000256" key="1">
    <source>
        <dbReference type="SAM" id="MobiDB-lite"/>
    </source>
</evidence>
<accession>A0A0K8QR37</accession>
<proteinExistence type="predicted"/>
<reference evidence="2" key="1">
    <citation type="submission" date="2015-03" db="EMBL/GenBank/DDBJ databases">
        <title>Draft genome sequence of Mizugakiibacter sediminis skMP5.</title>
        <authorList>
            <person name="Watanabe T."/>
            <person name="Kojima H."/>
            <person name="Fukui M."/>
        </authorList>
    </citation>
    <scope>NUCLEOTIDE SEQUENCE</scope>
    <source>
        <strain evidence="2">SkMP5</strain>
    </source>
</reference>
<feature type="region of interest" description="Disordered" evidence="1">
    <location>
        <begin position="1"/>
        <end position="25"/>
    </location>
</feature>
<dbReference type="SUPFAM" id="SSF50814">
    <property type="entry name" value="Lipocalins"/>
    <property type="match status" value="1"/>
</dbReference>
<gene>
    <name evidence="2" type="ORF">MBSD_0392</name>
    <name evidence="3" type="ORF">MBSD_n2162</name>
</gene>
<dbReference type="EMBL" id="DF952378">
    <property type="protein sequence ID" value="GAN43879.1"/>
    <property type="molecule type" value="Genomic_DNA"/>
</dbReference>
<dbReference type="HOGENOM" id="CLU_2789336_0_0_6"/>
<organism evidence="3">
    <name type="scientific">Mizugakiibacter sediminis</name>
    <dbReference type="NCBI Taxonomy" id="1475481"/>
    <lineage>
        <taxon>Bacteria</taxon>
        <taxon>Pseudomonadati</taxon>
        <taxon>Pseudomonadota</taxon>
        <taxon>Gammaproteobacteria</taxon>
        <taxon>Lysobacterales</taxon>
        <taxon>Rhodanobacteraceae</taxon>
        <taxon>Mizugakiibacter</taxon>
    </lineage>
</organism>
<protein>
    <submittedName>
        <fullName evidence="3">Lipocalin family protein</fullName>
    </submittedName>
</protein>
<feature type="compositionally biased region" description="Low complexity" evidence="1">
    <location>
        <begin position="10"/>
        <end position="25"/>
    </location>
</feature>